<comment type="caution">
    <text evidence="2">The sequence shown here is derived from an EMBL/GenBank/DDBJ whole genome shotgun (WGS) entry which is preliminary data.</text>
</comment>
<dbReference type="Proteomes" id="UP001160625">
    <property type="component" value="Unassembled WGS sequence"/>
</dbReference>
<dbReference type="RefSeq" id="WP_281045882.1">
    <property type="nucleotide sequence ID" value="NZ_JARYGZ010000003.1"/>
</dbReference>
<gene>
    <name evidence="2" type="ORF">QGN17_17450</name>
</gene>
<sequence>MLIVVIVAFVIIGGIIMGIMQSEVQQGHTQALATIDGFNPAVRFDGGFGPSLALDPASNRFAIMRGASVKVFTFDQLVAVEIERNGGLLTRTNRGSQAKGAIVGGVLLGPAGLLVGGLSGSKTTTDLVKRLSLKVFTNDLVQPVHEIVFFKDGQGKEPNSMFVRRAAERLDEWHGRFRTILAMQAAATPATQPEPVGKEQPAPIDTLPATPSMPKAGWMSRTFGA</sequence>
<feature type="region of interest" description="Disordered" evidence="1">
    <location>
        <begin position="187"/>
        <end position="216"/>
    </location>
</feature>
<keyword evidence="3" id="KW-1185">Reference proteome</keyword>
<protein>
    <submittedName>
        <fullName evidence="2">Uncharacterized protein</fullName>
    </submittedName>
</protein>
<evidence type="ECO:0000256" key="1">
    <source>
        <dbReference type="SAM" id="MobiDB-lite"/>
    </source>
</evidence>
<evidence type="ECO:0000313" key="2">
    <source>
        <dbReference type="EMBL" id="MDH7640523.1"/>
    </source>
</evidence>
<name>A0ABT6N600_9SPHN</name>
<reference evidence="2" key="1">
    <citation type="submission" date="2023-04" db="EMBL/GenBank/DDBJ databases">
        <title>Sphingomonas sp. MAHUQ-71 isolated from rice field.</title>
        <authorList>
            <person name="Huq M.A."/>
        </authorList>
    </citation>
    <scope>NUCLEOTIDE SEQUENCE</scope>
    <source>
        <strain evidence="2">MAHUQ-71</strain>
    </source>
</reference>
<dbReference type="EMBL" id="JARYGZ010000003">
    <property type="protein sequence ID" value="MDH7640523.1"/>
    <property type="molecule type" value="Genomic_DNA"/>
</dbReference>
<accession>A0ABT6N600</accession>
<organism evidence="2 3">
    <name type="scientific">Sphingomonas oryzagri</name>
    <dbReference type="NCBI Taxonomy" id="3042314"/>
    <lineage>
        <taxon>Bacteria</taxon>
        <taxon>Pseudomonadati</taxon>
        <taxon>Pseudomonadota</taxon>
        <taxon>Alphaproteobacteria</taxon>
        <taxon>Sphingomonadales</taxon>
        <taxon>Sphingomonadaceae</taxon>
        <taxon>Sphingomonas</taxon>
    </lineage>
</organism>
<evidence type="ECO:0000313" key="3">
    <source>
        <dbReference type="Proteomes" id="UP001160625"/>
    </source>
</evidence>
<proteinExistence type="predicted"/>